<dbReference type="PhylomeDB" id="B3RTY8"/>
<dbReference type="CTD" id="6752955"/>
<feature type="transmembrane region" description="Helical" evidence="8">
    <location>
        <begin position="192"/>
        <end position="210"/>
    </location>
</feature>
<dbReference type="InParanoid" id="B3RTY8"/>
<evidence type="ECO:0000313" key="9">
    <source>
        <dbReference type="EMBL" id="EDV26218.1"/>
    </source>
</evidence>
<feature type="transmembrane region" description="Helical" evidence="8">
    <location>
        <begin position="44"/>
        <end position="62"/>
    </location>
</feature>
<gene>
    <name evidence="9" type="ORF">TRIADDRAFT_24343</name>
</gene>
<dbReference type="HOGENOM" id="CLU_036019_2_0_1"/>
<evidence type="ECO:0000313" key="10">
    <source>
        <dbReference type="Proteomes" id="UP000009022"/>
    </source>
</evidence>
<name>B3RTY8_TRIAD</name>
<organism evidence="9 10">
    <name type="scientific">Trichoplax adhaerens</name>
    <name type="common">Trichoplax reptans</name>
    <dbReference type="NCBI Taxonomy" id="10228"/>
    <lineage>
        <taxon>Eukaryota</taxon>
        <taxon>Metazoa</taxon>
        <taxon>Placozoa</taxon>
        <taxon>Uniplacotomia</taxon>
        <taxon>Trichoplacea</taxon>
        <taxon>Trichoplacidae</taxon>
        <taxon>Trichoplax</taxon>
    </lineage>
</organism>
<feature type="transmembrane region" description="Helical" evidence="8">
    <location>
        <begin position="162"/>
        <end position="180"/>
    </location>
</feature>
<dbReference type="GO" id="GO:0005789">
    <property type="term" value="C:endoplasmic reticulum membrane"/>
    <property type="evidence" value="ECO:0000318"/>
    <property type="project" value="GO_Central"/>
</dbReference>
<evidence type="ECO:0000256" key="8">
    <source>
        <dbReference type="SAM" id="Phobius"/>
    </source>
</evidence>
<sequence>MENTNGNSKKALAITVNKSDKVNLPVSISLFGFSIDSWSTSSQFMAMSSGVLACYLIYGYIQERMFLIKGFKQYGWYLTLVQFGYYTIFGAIEMQLKNPIARKRRIPLRIYAIIAFLTVATIGLSNTSLGYLNYPTQVIFKSCKLIPVMIGGILIQGKKYTLADLVAALLMCVGLILFTLADSKVSPTFDSFGVILISLALCADAAIGNVQEKAMKGYNGTNLEMVFYSFSIGFVYIFMALFITNQLGPAFRFCSHKALTIYGFAAILSFTGYIGVNMVLTLVRVFGALMAVTVTTFRKAITVVLSFLFFEKPFTIQYVWSGLIVLLGIALNIYKKNKSVIDDWINAKLRKTKLFKQKSVAEQVLLKV</sequence>
<comment type="similarity">
    <text evidence="2">Belongs to the nucleotide-sugar transporter family. SLC35B subfamily.</text>
</comment>
<comment type="subcellular location">
    <subcellularLocation>
        <location evidence="1">Membrane</location>
        <topology evidence="1">Multi-pass membrane protein</topology>
    </subcellularLocation>
</comment>
<dbReference type="STRING" id="10228.B3RTY8"/>
<dbReference type="PANTHER" id="PTHR10778">
    <property type="entry name" value="SOLUTE CARRIER FAMILY 35 MEMBER B"/>
    <property type="match status" value="1"/>
</dbReference>
<dbReference type="OrthoDB" id="438495at2759"/>
<evidence type="ECO:0000256" key="1">
    <source>
        <dbReference type="ARBA" id="ARBA00004141"/>
    </source>
</evidence>
<reference evidence="9 10" key="1">
    <citation type="journal article" date="2008" name="Nature">
        <title>The Trichoplax genome and the nature of placozoans.</title>
        <authorList>
            <person name="Srivastava M."/>
            <person name="Begovic E."/>
            <person name="Chapman J."/>
            <person name="Putnam N.H."/>
            <person name="Hellsten U."/>
            <person name="Kawashima T."/>
            <person name="Kuo A."/>
            <person name="Mitros T."/>
            <person name="Salamov A."/>
            <person name="Carpenter M.L."/>
            <person name="Signorovitch A.Y."/>
            <person name="Moreno M.A."/>
            <person name="Kamm K."/>
            <person name="Grimwood J."/>
            <person name="Schmutz J."/>
            <person name="Shapiro H."/>
            <person name="Grigoriev I.V."/>
            <person name="Buss L.W."/>
            <person name="Schierwater B."/>
            <person name="Dellaporta S.L."/>
            <person name="Rokhsar D.S."/>
        </authorList>
    </citation>
    <scope>NUCLEOTIDE SEQUENCE [LARGE SCALE GENOMIC DNA]</scope>
    <source>
        <strain evidence="9 10">Grell-BS-1999</strain>
    </source>
</reference>
<keyword evidence="3" id="KW-0813">Transport</keyword>
<dbReference type="OMA" id="YNRTTQF"/>
<dbReference type="GO" id="GO:0055085">
    <property type="term" value="P:transmembrane transport"/>
    <property type="evidence" value="ECO:0000318"/>
    <property type="project" value="GO_Central"/>
</dbReference>
<dbReference type="eggNOG" id="KOG1582">
    <property type="taxonomic scope" value="Eukaryota"/>
</dbReference>
<protein>
    <recommendedName>
        <fullName evidence="7">Adenosine 3'-phospho 5'-phosphosulfate transporter 2</fullName>
    </recommendedName>
</protein>
<evidence type="ECO:0000256" key="4">
    <source>
        <dbReference type="ARBA" id="ARBA00022692"/>
    </source>
</evidence>
<keyword evidence="10" id="KW-1185">Reference proteome</keyword>
<accession>B3RTY8</accession>
<dbReference type="GO" id="GO:0046964">
    <property type="term" value="F:3'-phosphoadenosine 5'-phosphosulfate transmembrane transporter activity"/>
    <property type="evidence" value="ECO:0000318"/>
    <property type="project" value="GO_Central"/>
</dbReference>
<feature type="transmembrane region" description="Helical" evidence="8">
    <location>
        <begin position="316"/>
        <end position="334"/>
    </location>
</feature>
<feature type="transmembrane region" description="Helical" evidence="8">
    <location>
        <begin position="222"/>
        <end position="244"/>
    </location>
</feature>
<feature type="transmembrane region" description="Helical" evidence="8">
    <location>
        <begin position="74"/>
        <end position="96"/>
    </location>
</feature>
<feature type="transmembrane region" description="Helical" evidence="8">
    <location>
        <begin position="108"/>
        <end position="132"/>
    </location>
</feature>
<dbReference type="GeneID" id="6752955"/>
<evidence type="ECO:0000256" key="5">
    <source>
        <dbReference type="ARBA" id="ARBA00022989"/>
    </source>
</evidence>
<keyword evidence="6 8" id="KW-0472">Membrane</keyword>
<feature type="transmembrane region" description="Helical" evidence="8">
    <location>
        <begin position="259"/>
        <end position="280"/>
    </location>
</feature>
<dbReference type="EMBL" id="DS985244">
    <property type="protein sequence ID" value="EDV26218.1"/>
    <property type="molecule type" value="Genomic_DNA"/>
</dbReference>
<evidence type="ECO:0000256" key="7">
    <source>
        <dbReference type="ARBA" id="ARBA00039669"/>
    </source>
</evidence>
<dbReference type="PANTHER" id="PTHR10778:SF8">
    <property type="entry name" value="ADENOSINE 3'-PHOSPHO 5'-PHOSPHOSULFATE TRANSPORTER 2"/>
    <property type="match status" value="1"/>
</dbReference>
<evidence type="ECO:0000256" key="2">
    <source>
        <dbReference type="ARBA" id="ARBA00010694"/>
    </source>
</evidence>
<dbReference type="Pfam" id="PF08449">
    <property type="entry name" value="UAA"/>
    <property type="match status" value="1"/>
</dbReference>
<dbReference type="RefSeq" id="XP_002112251.1">
    <property type="nucleotide sequence ID" value="XM_002112215.1"/>
</dbReference>
<keyword evidence="5 8" id="KW-1133">Transmembrane helix</keyword>
<dbReference type="KEGG" id="tad:TRIADDRAFT_24343"/>
<dbReference type="InterPro" id="IPR013657">
    <property type="entry name" value="SCL35B1-4/HUT1"/>
</dbReference>
<evidence type="ECO:0000256" key="6">
    <source>
        <dbReference type="ARBA" id="ARBA00023136"/>
    </source>
</evidence>
<keyword evidence="4 8" id="KW-0812">Transmembrane</keyword>
<proteinExistence type="inferred from homology"/>
<dbReference type="GO" id="GO:0046963">
    <property type="term" value="P:3'-phosphoadenosine 5'-phosphosulfate transport"/>
    <property type="evidence" value="ECO:0000318"/>
    <property type="project" value="GO_Central"/>
</dbReference>
<dbReference type="GO" id="GO:0000139">
    <property type="term" value="C:Golgi membrane"/>
    <property type="evidence" value="ECO:0000318"/>
    <property type="project" value="GO_Central"/>
</dbReference>
<evidence type="ECO:0000256" key="3">
    <source>
        <dbReference type="ARBA" id="ARBA00022448"/>
    </source>
</evidence>
<feature type="transmembrane region" description="Helical" evidence="8">
    <location>
        <begin position="287"/>
        <end position="310"/>
    </location>
</feature>
<dbReference type="AlphaFoldDB" id="B3RTY8"/>
<dbReference type="Proteomes" id="UP000009022">
    <property type="component" value="Unassembled WGS sequence"/>
</dbReference>